<dbReference type="AlphaFoldDB" id="A0A2W5A4U3"/>
<dbReference type="RefSeq" id="WP_125274206.1">
    <property type="nucleotide sequence ID" value="NZ_JAOBYQ010000022.1"/>
</dbReference>
<keyword evidence="1" id="KW-0812">Transmembrane</keyword>
<protein>
    <submittedName>
        <fullName evidence="2">Uncharacterized protein</fullName>
    </submittedName>
</protein>
<sequence length="208" mass="24175">MKKNNKNNLLNQFGGLFIAIIILAIFFYKNDEKNLINYSKQNYINQDSGKETINGLKEVEIFDQKRKESETQYAQPFEKNIMIKFPSDGAQKGTLQFQTSDKDAVFLVRDKFTNNLQAVIQLPKFSNTEMKVPLGEYIIEYATGDGEWQGLERLWGYSTQFYRSNTQHRVYRNDHENGYTIHGTGIILNAPNGYTPERINKNEFIHPN</sequence>
<dbReference type="Proteomes" id="UP000277537">
    <property type="component" value="Unassembled WGS sequence"/>
</dbReference>
<keyword evidence="1" id="KW-0472">Membrane</keyword>
<reference evidence="2 3" key="1">
    <citation type="submission" date="2018-10" db="EMBL/GenBank/DDBJ databases">
        <title>Transmission dynamics of multidrug resistant bacteria on intensive care unit surfaces.</title>
        <authorList>
            <person name="D'Souza A.W."/>
            <person name="Potter R.F."/>
            <person name="Wallace M."/>
            <person name="Shupe A."/>
            <person name="Patel S."/>
            <person name="Sun S."/>
            <person name="Gul D."/>
            <person name="Kwon J.H."/>
            <person name="Andleeb S."/>
            <person name="Burnham C.-A.D."/>
            <person name="Dantas G."/>
        </authorList>
    </citation>
    <scope>NUCLEOTIDE SEQUENCE [LARGE SCALE GENOMIC DNA]</scope>
    <source>
        <strain evidence="2 3">AJ_385</strain>
    </source>
</reference>
<accession>A0A2W5A4U3</accession>
<comment type="caution">
    <text evidence="2">The sequence shown here is derived from an EMBL/GenBank/DDBJ whole genome shotgun (WGS) entry which is preliminary data.</text>
</comment>
<evidence type="ECO:0000313" key="2">
    <source>
        <dbReference type="EMBL" id="RSE22777.1"/>
    </source>
</evidence>
<keyword evidence="1" id="KW-1133">Transmembrane helix</keyword>
<organism evidence="2 3">
    <name type="scientific">Acinetobacter johnsonii</name>
    <dbReference type="NCBI Taxonomy" id="40214"/>
    <lineage>
        <taxon>Bacteria</taxon>
        <taxon>Pseudomonadati</taxon>
        <taxon>Pseudomonadota</taxon>
        <taxon>Gammaproteobacteria</taxon>
        <taxon>Moraxellales</taxon>
        <taxon>Moraxellaceae</taxon>
        <taxon>Acinetobacter</taxon>
    </lineage>
</organism>
<dbReference type="EMBL" id="RHXE01000020">
    <property type="protein sequence ID" value="RSE22777.1"/>
    <property type="molecule type" value="Genomic_DNA"/>
</dbReference>
<proteinExistence type="predicted"/>
<evidence type="ECO:0000313" key="3">
    <source>
        <dbReference type="Proteomes" id="UP000277537"/>
    </source>
</evidence>
<feature type="transmembrane region" description="Helical" evidence="1">
    <location>
        <begin position="9"/>
        <end position="28"/>
    </location>
</feature>
<name>A0A2W5A4U3_ACIJO</name>
<gene>
    <name evidence="2" type="ORF">EGT73_09955</name>
</gene>
<evidence type="ECO:0000256" key="1">
    <source>
        <dbReference type="SAM" id="Phobius"/>
    </source>
</evidence>